<dbReference type="Proteomes" id="UP000219369">
    <property type="component" value="Unassembled WGS sequence"/>
</dbReference>
<dbReference type="VEuPathDB" id="FungiDB:FOIG_13880"/>
<reference evidence="2" key="1">
    <citation type="submission" date="2016-09" db="EMBL/GenBank/DDBJ databases">
        <authorList>
            <person name="Guldener U."/>
        </authorList>
    </citation>
    <scope>NUCLEOTIDE SEQUENCE [LARGE SCALE GENOMIC DNA]</scope>
    <source>
        <strain evidence="2">V64-1</strain>
    </source>
</reference>
<dbReference type="AlphaFoldDB" id="A0A2H3TA99"/>
<accession>A0A2H3TA99</accession>
<evidence type="ECO:0000313" key="1">
    <source>
        <dbReference type="EMBL" id="SCO82565.1"/>
    </source>
</evidence>
<dbReference type="OrthoDB" id="5022400at2759"/>
<dbReference type="VEuPathDB" id="FungiDB:FOXG_07427"/>
<organism evidence="1 2">
    <name type="scientific">Fusarium oxysporum</name>
    <name type="common">Fusarium vascular wilt</name>
    <dbReference type="NCBI Taxonomy" id="5507"/>
    <lineage>
        <taxon>Eukaryota</taxon>
        <taxon>Fungi</taxon>
        <taxon>Dikarya</taxon>
        <taxon>Ascomycota</taxon>
        <taxon>Pezizomycotina</taxon>
        <taxon>Sordariomycetes</taxon>
        <taxon>Hypocreomycetidae</taxon>
        <taxon>Hypocreales</taxon>
        <taxon>Nectriaceae</taxon>
        <taxon>Fusarium</taxon>
        <taxon>Fusarium oxysporum species complex</taxon>
    </lineage>
</organism>
<evidence type="ECO:0008006" key="3">
    <source>
        <dbReference type="Google" id="ProtNLM"/>
    </source>
</evidence>
<name>A0A2H3TA99_FUSOX</name>
<dbReference type="VEuPathDB" id="FungiDB:FOC4_g10000912"/>
<proteinExistence type="predicted"/>
<sequence>MGPDCHHVKVFTDVPAGFFHLLEARLPRSITLLRRLQFTTFATGKTDSARIIIASDMPLQERHGNTPNSSIIRHFTAAYLDPSLGLETNMWLYSTFEDYHGAIPGSPAPSPDEDALCRQQIKAVLNEARYQGSIYPIQPLAHPDHIFIGSLNKAVRDVAIASGLRFGSTPKYEYEKFIFRIDELPVPADPELPAGMVWGTGTAWNCELVKSRTSVPRSVELLLTLPSLFIKLEDGTPVAWAFLGKCQSTEPFRRRGLAKTVSAKLLRTRTSSFGSDNFAAADVAPDNTSSQEMCKSLNGSVHWAGSWALLDITEAAPIK</sequence>
<gene>
    <name evidence="1" type="ORF">FRV6_06778</name>
</gene>
<dbReference type="VEuPathDB" id="FungiDB:HZS61_011786"/>
<dbReference type="Gene3D" id="3.40.630.30">
    <property type="match status" value="1"/>
</dbReference>
<evidence type="ECO:0000313" key="2">
    <source>
        <dbReference type="Proteomes" id="UP000219369"/>
    </source>
</evidence>
<protein>
    <recommendedName>
        <fullName evidence="3">FR47-like domain-containing protein</fullName>
    </recommendedName>
</protein>
<dbReference type="VEuPathDB" id="FungiDB:FOZG_02973"/>
<dbReference type="VEuPathDB" id="FungiDB:FOC1_g10004054"/>
<dbReference type="EMBL" id="FMJY01000003">
    <property type="protein sequence ID" value="SCO82565.1"/>
    <property type="molecule type" value="Genomic_DNA"/>
</dbReference>
<dbReference type="VEuPathDB" id="FungiDB:FOMG_03048"/>